<dbReference type="GO" id="GO:0008840">
    <property type="term" value="F:4-hydroxy-tetrahydrodipicolinate synthase activity"/>
    <property type="evidence" value="ECO:0007669"/>
    <property type="project" value="UniProtKB-UniRule"/>
</dbReference>
<dbReference type="SUPFAM" id="SSF51569">
    <property type="entry name" value="Aldolase"/>
    <property type="match status" value="1"/>
</dbReference>
<evidence type="ECO:0000256" key="6">
    <source>
        <dbReference type="ARBA" id="ARBA00022605"/>
    </source>
</evidence>
<gene>
    <name evidence="12 16" type="primary">dapA</name>
    <name evidence="16" type="ORF">GCM10011396_46780</name>
</gene>
<evidence type="ECO:0000256" key="9">
    <source>
        <dbReference type="ARBA" id="ARBA00023239"/>
    </source>
</evidence>
<evidence type="ECO:0000256" key="8">
    <source>
        <dbReference type="ARBA" id="ARBA00023154"/>
    </source>
</evidence>
<keyword evidence="17" id="KW-1185">Reference proteome</keyword>
<evidence type="ECO:0000256" key="11">
    <source>
        <dbReference type="ARBA" id="ARBA00047836"/>
    </source>
</evidence>
<proteinExistence type="inferred from homology"/>
<dbReference type="InterPro" id="IPR002220">
    <property type="entry name" value="DapA-like"/>
</dbReference>
<dbReference type="PRINTS" id="PR00146">
    <property type="entry name" value="DHPICSNTHASE"/>
</dbReference>
<dbReference type="PANTHER" id="PTHR12128:SF66">
    <property type="entry name" value="4-HYDROXY-2-OXOGLUTARATE ALDOLASE, MITOCHONDRIAL"/>
    <property type="match status" value="1"/>
</dbReference>
<feature type="active site" description="Schiff-base intermediate with substrate" evidence="12 14">
    <location>
        <position position="162"/>
    </location>
</feature>
<dbReference type="GO" id="GO:0009089">
    <property type="term" value="P:lysine biosynthetic process via diaminopimelate"/>
    <property type="evidence" value="ECO:0007669"/>
    <property type="project" value="UniProtKB-UniRule"/>
</dbReference>
<keyword evidence="10 12" id="KW-0704">Schiff base</keyword>
<keyword evidence="9 12" id="KW-0456">Lyase</keyword>
<sequence length="311" mass="33340">MRNIEGIWVPLVTPFRNGQLDLDKAQRLARKLISAGVHGLVVCGTTGEAATLSEQEQQLLLAAVAEAAQDSCPVLMGISGSDTRALAEKVKRLNSSRCAGFLVSAPSYVRPSQEGIRLHFEAIAQASDAPVVLYNIPSRTGVNIELATVVALQAQPNIVAIKECGGNLAQMLELVHHTRLQVLCGDDALLFHSLCLGGHGAISAAAHIRPELFVQLYELARAGRMDSARVLFGQMLPLIQLMFSEPNPAPVKAALAMQGQLQEELRLPMTPMSKPGRARLAAALEKLMAVDGMEIPAAIAHHKTAHLNLVR</sequence>
<dbReference type="PIRSF" id="PIRSF001365">
    <property type="entry name" value="DHDPS"/>
    <property type="match status" value="1"/>
</dbReference>
<comment type="catalytic activity">
    <reaction evidence="11 12">
        <text>L-aspartate 4-semialdehyde + pyruvate = (2S,4S)-4-hydroxy-2,3,4,5-tetrahydrodipicolinate + H2O + H(+)</text>
        <dbReference type="Rhea" id="RHEA:34171"/>
        <dbReference type="ChEBI" id="CHEBI:15361"/>
        <dbReference type="ChEBI" id="CHEBI:15377"/>
        <dbReference type="ChEBI" id="CHEBI:15378"/>
        <dbReference type="ChEBI" id="CHEBI:67139"/>
        <dbReference type="ChEBI" id="CHEBI:537519"/>
        <dbReference type="EC" id="4.3.3.7"/>
    </reaction>
</comment>
<dbReference type="GO" id="GO:0019877">
    <property type="term" value="P:diaminopimelate biosynthetic process"/>
    <property type="evidence" value="ECO:0007669"/>
    <property type="project" value="UniProtKB-UniRule"/>
</dbReference>
<keyword evidence="7 12" id="KW-0220">Diaminopimelate biosynthesis</keyword>
<evidence type="ECO:0000256" key="1">
    <source>
        <dbReference type="ARBA" id="ARBA00003294"/>
    </source>
</evidence>
<evidence type="ECO:0000313" key="17">
    <source>
        <dbReference type="Proteomes" id="UP000637423"/>
    </source>
</evidence>
<evidence type="ECO:0000313" key="16">
    <source>
        <dbReference type="EMBL" id="GGC94096.1"/>
    </source>
</evidence>
<evidence type="ECO:0000256" key="3">
    <source>
        <dbReference type="ARBA" id="ARBA00007592"/>
    </source>
</evidence>
<dbReference type="HAMAP" id="MF_00418">
    <property type="entry name" value="DapA"/>
    <property type="match status" value="1"/>
</dbReference>
<comment type="similarity">
    <text evidence="3 12 13">Belongs to the DapA family.</text>
</comment>
<comment type="pathway">
    <text evidence="2 12">Amino-acid biosynthesis; L-lysine biosynthesis via DAP pathway; (S)-tetrahydrodipicolinate from L-aspartate: step 3/4.</text>
</comment>
<feature type="active site" description="Proton donor/acceptor" evidence="12 14">
    <location>
        <position position="134"/>
    </location>
</feature>
<dbReference type="InterPro" id="IPR005263">
    <property type="entry name" value="DapA"/>
</dbReference>
<evidence type="ECO:0000256" key="2">
    <source>
        <dbReference type="ARBA" id="ARBA00005120"/>
    </source>
</evidence>
<dbReference type="NCBIfam" id="TIGR00674">
    <property type="entry name" value="dapA"/>
    <property type="match status" value="1"/>
</dbReference>
<dbReference type="EMBL" id="BMED01000006">
    <property type="protein sequence ID" value="GGC94096.1"/>
    <property type="molecule type" value="Genomic_DNA"/>
</dbReference>
<evidence type="ECO:0000256" key="13">
    <source>
        <dbReference type="PIRNR" id="PIRNR001365"/>
    </source>
</evidence>
<reference evidence="16" key="1">
    <citation type="journal article" date="2014" name="Int. J. Syst. Evol. Microbiol.">
        <title>Complete genome sequence of Corynebacterium casei LMG S-19264T (=DSM 44701T), isolated from a smear-ripened cheese.</title>
        <authorList>
            <consortium name="US DOE Joint Genome Institute (JGI-PGF)"/>
            <person name="Walter F."/>
            <person name="Albersmeier A."/>
            <person name="Kalinowski J."/>
            <person name="Ruckert C."/>
        </authorList>
    </citation>
    <scope>NUCLEOTIDE SEQUENCE</scope>
    <source>
        <strain evidence="16">CGMCC 1.10998</strain>
    </source>
</reference>
<organism evidence="16 17">
    <name type="scientific">Undibacterium terreum</name>
    <dbReference type="NCBI Taxonomy" id="1224302"/>
    <lineage>
        <taxon>Bacteria</taxon>
        <taxon>Pseudomonadati</taxon>
        <taxon>Pseudomonadota</taxon>
        <taxon>Betaproteobacteria</taxon>
        <taxon>Burkholderiales</taxon>
        <taxon>Oxalobacteraceae</taxon>
        <taxon>Undibacterium</taxon>
    </lineage>
</organism>
<protein>
    <recommendedName>
        <fullName evidence="4 12">4-hydroxy-tetrahydrodipicolinate synthase</fullName>
        <shortName evidence="12">HTPA synthase</shortName>
        <ecNumber evidence="4 12">4.3.3.7</ecNumber>
    </recommendedName>
</protein>
<comment type="caution">
    <text evidence="16">The sequence shown here is derived from an EMBL/GenBank/DDBJ whole genome shotgun (WGS) entry which is preliminary data.</text>
</comment>
<comment type="caution">
    <text evidence="12">Was originally thought to be a dihydrodipicolinate synthase (DHDPS), catalyzing the condensation of (S)-aspartate-beta-semialdehyde [(S)-ASA] and pyruvate to dihydrodipicolinate (DHDP). However, it was shown in E.coli that the product of the enzymatic reaction is not dihydrodipicolinate but in fact (4S)-4-hydroxy-2,3,4,5-tetrahydro-(2S)-dipicolinic acid (HTPA), and that the consecutive dehydration reaction leading to DHDP is not spontaneous but catalyzed by DapB.</text>
</comment>
<evidence type="ECO:0000256" key="5">
    <source>
        <dbReference type="ARBA" id="ARBA00022490"/>
    </source>
</evidence>
<dbReference type="PROSITE" id="PS00665">
    <property type="entry name" value="DHDPS_1"/>
    <property type="match status" value="1"/>
</dbReference>
<comment type="subunit">
    <text evidence="12">Homotetramer; dimer of dimers.</text>
</comment>
<name>A0A916UZN6_9BURK</name>
<keyword evidence="6 12" id="KW-0028">Amino-acid biosynthesis</keyword>
<dbReference type="SMART" id="SM01130">
    <property type="entry name" value="DHDPS"/>
    <property type="match status" value="1"/>
</dbReference>
<feature type="site" description="Part of a proton relay during catalysis" evidence="12">
    <location>
        <position position="45"/>
    </location>
</feature>
<evidence type="ECO:0000256" key="14">
    <source>
        <dbReference type="PIRSR" id="PIRSR001365-1"/>
    </source>
</evidence>
<evidence type="ECO:0000256" key="15">
    <source>
        <dbReference type="PIRSR" id="PIRSR001365-2"/>
    </source>
</evidence>
<dbReference type="RefSeq" id="WP_188568566.1">
    <property type="nucleotide sequence ID" value="NZ_BMED01000006.1"/>
</dbReference>
<dbReference type="AlphaFoldDB" id="A0A916UZN6"/>
<dbReference type="Pfam" id="PF00701">
    <property type="entry name" value="DHDPS"/>
    <property type="match status" value="1"/>
</dbReference>
<dbReference type="InterPro" id="IPR020625">
    <property type="entry name" value="Schiff_base-form_aldolases_AS"/>
</dbReference>
<dbReference type="CDD" id="cd00950">
    <property type="entry name" value="DHDPS"/>
    <property type="match status" value="1"/>
</dbReference>
<feature type="site" description="Part of a proton relay during catalysis" evidence="12">
    <location>
        <position position="108"/>
    </location>
</feature>
<dbReference type="Proteomes" id="UP000637423">
    <property type="component" value="Unassembled WGS sequence"/>
</dbReference>
<dbReference type="EC" id="4.3.3.7" evidence="4 12"/>
<evidence type="ECO:0000256" key="12">
    <source>
        <dbReference type="HAMAP-Rule" id="MF_00418"/>
    </source>
</evidence>
<evidence type="ECO:0000256" key="10">
    <source>
        <dbReference type="ARBA" id="ARBA00023270"/>
    </source>
</evidence>
<keyword evidence="8 12" id="KW-0457">Lysine biosynthesis</keyword>
<comment type="function">
    <text evidence="1 12">Catalyzes the condensation of (S)-aspartate-beta-semialdehyde [(S)-ASA] and pyruvate to 4-hydroxy-tetrahydrodipicolinate (HTPA).</text>
</comment>
<keyword evidence="5 12" id="KW-0963">Cytoplasm</keyword>
<dbReference type="InterPro" id="IPR020624">
    <property type="entry name" value="Schiff_base-form_aldolases_CS"/>
</dbReference>
<dbReference type="PANTHER" id="PTHR12128">
    <property type="entry name" value="DIHYDRODIPICOLINATE SYNTHASE"/>
    <property type="match status" value="1"/>
</dbReference>
<reference evidence="16" key="2">
    <citation type="submission" date="2020-09" db="EMBL/GenBank/DDBJ databases">
        <authorList>
            <person name="Sun Q."/>
            <person name="Zhou Y."/>
        </authorList>
    </citation>
    <scope>NUCLEOTIDE SEQUENCE</scope>
    <source>
        <strain evidence="16">CGMCC 1.10998</strain>
    </source>
</reference>
<feature type="binding site" evidence="12 15">
    <location>
        <position position="46"/>
    </location>
    <ligand>
        <name>pyruvate</name>
        <dbReference type="ChEBI" id="CHEBI:15361"/>
    </ligand>
</feature>
<evidence type="ECO:0000256" key="7">
    <source>
        <dbReference type="ARBA" id="ARBA00022915"/>
    </source>
</evidence>
<accession>A0A916UZN6</accession>
<comment type="subcellular location">
    <subcellularLocation>
        <location evidence="12">Cytoplasm</location>
    </subcellularLocation>
</comment>
<dbReference type="Gene3D" id="3.20.20.70">
    <property type="entry name" value="Aldolase class I"/>
    <property type="match status" value="1"/>
</dbReference>
<dbReference type="PROSITE" id="PS00666">
    <property type="entry name" value="DHDPS_2"/>
    <property type="match status" value="1"/>
</dbReference>
<dbReference type="InterPro" id="IPR013785">
    <property type="entry name" value="Aldolase_TIM"/>
</dbReference>
<feature type="binding site" evidence="12 15">
    <location>
        <position position="202"/>
    </location>
    <ligand>
        <name>pyruvate</name>
        <dbReference type="ChEBI" id="CHEBI:15361"/>
    </ligand>
</feature>
<evidence type="ECO:0000256" key="4">
    <source>
        <dbReference type="ARBA" id="ARBA00012086"/>
    </source>
</evidence>
<dbReference type="GO" id="GO:0005737">
    <property type="term" value="C:cytoplasm"/>
    <property type="evidence" value="ECO:0007669"/>
    <property type="project" value="UniProtKB-SubCell"/>
</dbReference>